<dbReference type="RefSeq" id="WP_262872724.1">
    <property type="nucleotide sequence ID" value="NZ_BAABKW010000018.1"/>
</dbReference>
<name>A0ABW2H9N6_9MICO</name>
<evidence type="ECO:0000256" key="3">
    <source>
        <dbReference type="ARBA" id="ARBA00022475"/>
    </source>
</evidence>
<dbReference type="InterPro" id="IPR007554">
    <property type="entry name" value="Glycerophosphate_synth"/>
</dbReference>
<dbReference type="PANTHER" id="PTHR37316:SF2">
    <property type="entry name" value="TEICHOIC ACID RIBITOL-PHOSPHATE POLYMERASE TARK"/>
    <property type="match status" value="1"/>
</dbReference>
<keyword evidence="4" id="KW-0808">Transferase</keyword>
<protein>
    <submittedName>
        <fullName evidence="7">CDP-glycerol glycerophosphotransferase family protein</fullName>
    </submittedName>
</protein>
<evidence type="ECO:0000256" key="5">
    <source>
        <dbReference type="ARBA" id="ARBA00022944"/>
    </source>
</evidence>
<keyword evidence="3" id="KW-1003">Cell membrane</keyword>
<dbReference type="Proteomes" id="UP001596507">
    <property type="component" value="Unassembled WGS sequence"/>
</dbReference>
<dbReference type="SUPFAM" id="SSF53756">
    <property type="entry name" value="UDP-Glycosyltransferase/glycogen phosphorylase"/>
    <property type="match status" value="2"/>
</dbReference>
<evidence type="ECO:0000256" key="4">
    <source>
        <dbReference type="ARBA" id="ARBA00022679"/>
    </source>
</evidence>
<dbReference type="Pfam" id="PF04464">
    <property type="entry name" value="Glyphos_transf"/>
    <property type="match status" value="2"/>
</dbReference>
<evidence type="ECO:0000256" key="1">
    <source>
        <dbReference type="ARBA" id="ARBA00004202"/>
    </source>
</evidence>
<keyword evidence="6" id="KW-0472">Membrane</keyword>
<comment type="caution">
    <text evidence="7">The sequence shown here is derived from an EMBL/GenBank/DDBJ whole genome shotgun (WGS) entry which is preliminary data.</text>
</comment>
<evidence type="ECO:0000256" key="2">
    <source>
        <dbReference type="ARBA" id="ARBA00010488"/>
    </source>
</evidence>
<dbReference type="PANTHER" id="PTHR37316">
    <property type="entry name" value="TEICHOIC ACID GLYCEROL-PHOSPHATE PRIMASE"/>
    <property type="match status" value="1"/>
</dbReference>
<keyword evidence="5" id="KW-0777">Teichoic acid biosynthesis</keyword>
<proteinExistence type="inferred from homology"/>
<reference evidence="8" key="1">
    <citation type="journal article" date="2019" name="Int. J. Syst. Evol. Microbiol.">
        <title>The Global Catalogue of Microorganisms (GCM) 10K type strain sequencing project: providing services to taxonomists for standard genome sequencing and annotation.</title>
        <authorList>
            <consortium name="The Broad Institute Genomics Platform"/>
            <consortium name="The Broad Institute Genome Sequencing Center for Infectious Disease"/>
            <person name="Wu L."/>
            <person name="Ma J."/>
        </authorList>
    </citation>
    <scope>NUCLEOTIDE SEQUENCE [LARGE SCALE GENOMIC DNA]</scope>
    <source>
        <strain evidence="8">CGMCC 1.15772</strain>
    </source>
</reference>
<sequence length="796" mass="87717">MAQTSLRSILRRSALLQRWRFLPYTAMYALARMLRRVHDDRVLFLSDSRAGFTGNFAFLRDEILRQEPDADVIGVFKPRLRARRPLADMVRLPWLMASAHTIVLDDLYPLIYPSRIRRGTRLVQVWHAAGAFKRVGYSRAGLPGGPAPGTIAHRNYTDATVSAESIRGDYAEAFDIPIERVRALGVARTDAFFDESTVAASAAAVRERYGIPDSSKIALFAPTFRGNGQLTATFDYDSVDWDGLGADLGDGWTVLVKMHPFVRSLRSARPGVTKVVDVTDDREITELMMAADVLVTDYSSAIFEFALLRRPIVFFCPDLEQYTADRDFYYPFAQYLTGPVVRRSDELAAAIAAATVDGATEQFLERFMGACDGHSSERIVRDVILRRPARHADVAPVAPGGSAPAPTRASSRMWLWLTAAALARFGLRVVYAPLKLLPVQRKVVMISREHPTVPADFADIADAVRRLDPTVRVTMLVKMMPPGIIPKIGYVFHMLRQLYHVATARVLVVDTYAIVASVPTHRRELTVVQIWHALGAFKKFGLSILDQDEGRDGRLAAAMRMHEGYDVVLTSAEECRPAYAEAFGTAIEKVVVAPLPRVDHLRDRDEADAVRDRIHAAHPHLRDARVAVFAPTFRLDGTVTVDPAELSRELAAIGLHTVVKLHPLMSADFGPDVDLAPGFSTQDLLHVADVLITDYSSVLYEAAVVGVPSYFLTPDLDDYLDSRDFYLDYRRDLPGPIVRDVAALARAVAAAEATAADAAAFAARWVQVPADAAERDACAMSIAQRLLAAVDSGAAA</sequence>
<gene>
    <name evidence="7" type="ORF">ACFQRL_02340</name>
</gene>
<dbReference type="InterPro" id="IPR043148">
    <property type="entry name" value="TagF_C"/>
</dbReference>
<dbReference type="Gene3D" id="3.40.50.11820">
    <property type="match status" value="2"/>
</dbReference>
<accession>A0ABW2H9N6</accession>
<keyword evidence="8" id="KW-1185">Reference proteome</keyword>
<organism evidence="7 8">
    <name type="scientific">Microbacterium fluvii</name>
    <dbReference type="NCBI Taxonomy" id="415215"/>
    <lineage>
        <taxon>Bacteria</taxon>
        <taxon>Bacillati</taxon>
        <taxon>Actinomycetota</taxon>
        <taxon>Actinomycetes</taxon>
        <taxon>Micrococcales</taxon>
        <taxon>Microbacteriaceae</taxon>
        <taxon>Microbacterium</taxon>
    </lineage>
</organism>
<dbReference type="Gene3D" id="3.40.50.12580">
    <property type="match status" value="2"/>
</dbReference>
<evidence type="ECO:0000256" key="6">
    <source>
        <dbReference type="ARBA" id="ARBA00023136"/>
    </source>
</evidence>
<evidence type="ECO:0000313" key="7">
    <source>
        <dbReference type="EMBL" id="MFC7267795.1"/>
    </source>
</evidence>
<comment type="subcellular location">
    <subcellularLocation>
        <location evidence="1">Cell membrane</location>
        <topology evidence="1">Peripheral membrane protein</topology>
    </subcellularLocation>
</comment>
<comment type="similarity">
    <text evidence="2">Belongs to the CDP-glycerol glycerophosphotransferase family.</text>
</comment>
<dbReference type="EMBL" id="JBHTBE010000001">
    <property type="protein sequence ID" value="MFC7267795.1"/>
    <property type="molecule type" value="Genomic_DNA"/>
</dbReference>
<dbReference type="InterPro" id="IPR051612">
    <property type="entry name" value="Teichoic_Acid_Biosynth"/>
</dbReference>
<dbReference type="InterPro" id="IPR043149">
    <property type="entry name" value="TagF_N"/>
</dbReference>
<evidence type="ECO:0000313" key="8">
    <source>
        <dbReference type="Proteomes" id="UP001596507"/>
    </source>
</evidence>